<name>A0A378QD79_MORLA</name>
<sequence length="67" mass="7326">MTTNNAIKNGTIKLDANLIPASTMTNAAAPIKIQLIKLNFTTETVRPKLVEGSVSVMVRQAHHEREP</sequence>
<dbReference type="Proteomes" id="UP000254107">
    <property type="component" value="Unassembled WGS sequence"/>
</dbReference>
<protein>
    <submittedName>
        <fullName evidence="1">Uncharacterized protein</fullName>
    </submittedName>
</protein>
<accession>A0A378QD79</accession>
<keyword evidence="2" id="KW-1185">Reference proteome</keyword>
<dbReference type="EMBL" id="UGQC01000001">
    <property type="protein sequence ID" value="STY98745.1"/>
    <property type="molecule type" value="Genomic_DNA"/>
</dbReference>
<proteinExistence type="predicted"/>
<evidence type="ECO:0000313" key="1">
    <source>
        <dbReference type="EMBL" id="STY98745.1"/>
    </source>
</evidence>
<evidence type="ECO:0000313" key="2">
    <source>
        <dbReference type="Proteomes" id="UP000254107"/>
    </source>
</evidence>
<dbReference type="AlphaFoldDB" id="A0A378QD79"/>
<reference evidence="1 2" key="1">
    <citation type="submission" date="2018-06" db="EMBL/GenBank/DDBJ databases">
        <authorList>
            <consortium name="Pathogen Informatics"/>
            <person name="Doyle S."/>
        </authorList>
    </citation>
    <scope>NUCLEOTIDE SEQUENCE [LARGE SCALE GENOMIC DNA]</scope>
    <source>
        <strain evidence="1 2">NCTC7911</strain>
    </source>
</reference>
<gene>
    <name evidence="1" type="ORF">NCTC7911_00108</name>
</gene>
<organism evidence="1 2">
    <name type="scientific">Moraxella lacunata</name>
    <dbReference type="NCBI Taxonomy" id="477"/>
    <lineage>
        <taxon>Bacteria</taxon>
        <taxon>Pseudomonadati</taxon>
        <taxon>Pseudomonadota</taxon>
        <taxon>Gammaproteobacteria</taxon>
        <taxon>Moraxellales</taxon>
        <taxon>Moraxellaceae</taxon>
        <taxon>Moraxella</taxon>
    </lineage>
</organism>